<organism evidence="2 3">
    <name type="scientific">Conyzicola nivalis</name>
    <dbReference type="NCBI Taxonomy" id="1477021"/>
    <lineage>
        <taxon>Bacteria</taxon>
        <taxon>Bacillati</taxon>
        <taxon>Actinomycetota</taxon>
        <taxon>Actinomycetes</taxon>
        <taxon>Micrococcales</taxon>
        <taxon>Microbacteriaceae</taxon>
        <taxon>Conyzicola</taxon>
    </lineage>
</organism>
<feature type="region of interest" description="Disordered" evidence="1">
    <location>
        <begin position="1"/>
        <end position="20"/>
    </location>
</feature>
<dbReference type="AlphaFoldDB" id="A0A916SI98"/>
<dbReference type="EMBL" id="BMGB01000001">
    <property type="protein sequence ID" value="GGB01566.1"/>
    <property type="molecule type" value="Genomic_DNA"/>
</dbReference>
<evidence type="ECO:0000256" key="1">
    <source>
        <dbReference type="SAM" id="MobiDB-lite"/>
    </source>
</evidence>
<accession>A0A916SI98</accession>
<reference evidence="2" key="1">
    <citation type="journal article" date="2014" name="Int. J. Syst. Evol. Microbiol.">
        <title>Complete genome sequence of Corynebacterium casei LMG S-19264T (=DSM 44701T), isolated from a smear-ripened cheese.</title>
        <authorList>
            <consortium name="US DOE Joint Genome Institute (JGI-PGF)"/>
            <person name="Walter F."/>
            <person name="Albersmeier A."/>
            <person name="Kalinowski J."/>
            <person name="Ruckert C."/>
        </authorList>
    </citation>
    <scope>NUCLEOTIDE SEQUENCE</scope>
    <source>
        <strain evidence="2">CGMCC 1.12813</strain>
    </source>
</reference>
<evidence type="ECO:0000313" key="3">
    <source>
        <dbReference type="Proteomes" id="UP000606922"/>
    </source>
</evidence>
<evidence type="ECO:0000313" key="2">
    <source>
        <dbReference type="EMBL" id="GGB01566.1"/>
    </source>
</evidence>
<gene>
    <name evidence="2" type="ORF">GCM10010979_15170</name>
</gene>
<dbReference type="Proteomes" id="UP000606922">
    <property type="component" value="Unassembled WGS sequence"/>
</dbReference>
<keyword evidence="3" id="KW-1185">Reference proteome</keyword>
<reference evidence="2" key="2">
    <citation type="submission" date="2020-09" db="EMBL/GenBank/DDBJ databases">
        <authorList>
            <person name="Sun Q."/>
            <person name="Zhou Y."/>
        </authorList>
    </citation>
    <scope>NUCLEOTIDE SEQUENCE</scope>
    <source>
        <strain evidence="2">CGMCC 1.12813</strain>
    </source>
</reference>
<comment type="caution">
    <text evidence="2">The sequence shown here is derived from an EMBL/GenBank/DDBJ whole genome shotgun (WGS) entry which is preliminary data.</text>
</comment>
<protein>
    <submittedName>
        <fullName evidence="2">Uncharacterized protein</fullName>
    </submittedName>
</protein>
<name>A0A916SI98_9MICO</name>
<sequence>MRAPVGEHEVGDNDRDEYRVRGDLEGERQFDVHAGVRFKKECGQGETRKSLPQYRQNDSATETGAAAVGLVLTISAKWDTPLRRCLRYRTLGDAPIQSTGAALDAEAAEGLACEKWIPTLREP</sequence>
<proteinExistence type="predicted"/>